<dbReference type="SUPFAM" id="SSF103612">
    <property type="entry name" value="SBT domain"/>
    <property type="match status" value="2"/>
</dbReference>
<feature type="region of interest" description="Disordered" evidence="5">
    <location>
        <begin position="59"/>
        <end position="94"/>
    </location>
</feature>
<dbReference type="GO" id="GO:0008270">
    <property type="term" value="F:zinc ion binding"/>
    <property type="evidence" value="ECO:0007669"/>
    <property type="project" value="UniProtKB-KW"/>
</dbReference>
<keyword evidence="3" id="KW-0862">Zinc</keyword>
<feature type="compositionally biased region" description="Polar residues" evidence="5">
    <location>
        <begin position="979"/>
        <end position="997"/>
    </location>
</feature>
<feature type="region of interest" description="Disordered" evidence="5">
    <location>
        <begin position="263"/>
        <end position="295"/>
    </location>
</feature>
<evidence type="ECO:0000313" key="7">
    <source>
        <dbReference type="EMBL" id="RZC48742.1"/>
    </source>
</evidence>
<dbReference type="GO" id="GO:0005634">
    <property type="term" value="C:nucleus"/>
    <property type="evidence" value="ECO:0007669"/>
    <property type="project" value="InterPro"/>
</dbReference>
<evidence type="ECO:0000256" key="5">
    <source>
        <dbReference type="SAM" id="MobiDB-lite"/>
    </source>
</evidence>
<evidence type="ECO:0000256" key="3">
    <source>
        <dbReference type="ARBA" id="ARBA00022833"/>
    </source>
</evidence>
<evidence type="ECO:0000313" key="8">
    <source>
        <dbReference type="Proteomes" id="UP000316621"/>
    </source>
</evidence>
<dbReference type="Pfam" id="PF26102">
    <property type="entry name" value="Ig_SPL7"/>
    <property type="match status" value="2"/>
</dbReference>
<dbReference type="InterPro" id="IPR036893">
    <property type="entry name" value="SBP_sf"/>
</dbReference>
<proteinExistence type="predicted"/>
<evidence type="ECO:0000256" key="1">
    <source>
        <dbReference type="ARBA" id="ARBA00022723"/>
    </source>
</evidence>
<dbReference type="InterPro" id="IPR004333">
    <property type="entry name" value="SBP_dom"/>
</dbReference>
<organism evidence="7 8">
    <name type="scientific">Papaver somniferum</name>
    <name type="common">Opium poppy</name>
    <dbReference type="NCBI Taxonomy" id="3469"/>
    <lineage>
        <taxon>Eukaryota</taxon>
        <taxon>Viridiplantae</taxon>
        <taxon>Streptophyta</taxon>
        <taxon>Embryophyta</taxon>
        <taxon>Tracheophyta</taxon>
        <taxon>Spermatophyta</taxon>
        <taxon>Magnoliopsida</taxon>
        <taxon>Ranunculales</taxon>
        <taxon>Papaveraceae</taxon>
        <taxon>Papaveroideae</taxon>
        <taxon>Papaver</taxon>
    </lineage>
</organism>
<feature type="compositionally biased region" description="Basic and acidic residues" evidence="5">
    <location>
        <begin position="82"/>
        <end position="94"/>
    </location>
</feature>
<evidence type="ECO:0000259" key="6">
    <source>
        <dbReference type="PROSITE" id="PS51141"/>
    </source>
</evidence>
<dbReference type="PROSITE" id="PS51141">
    <property type="entry name" value="ZF_SBP"/>
    <property type="match status" value="1"/>
</dbReference>
<dbReference type="InterPro" id="IPR044817">
    <property type="entry name" value="SBP-like"/>
</dbReference>
<dbReference type="PANTHER" id="PTHR31251">
    <property type="entry name" value="SQUAMOSA PROMOTER-BINDING-LIKE PROTEIN 4"/>
    <property type="match status" value="1"/>
</dbReference>
<dbReference type="InterPro" id="IPR036770">
    <property type="entry name" value="Ankyrin_rpt-contain_sf"/>
</dbReference>
<feature type="region of interest" description="Disordered" evidence="5">
    <location>
        <begin position="975"/>
        <end position="997"/>
    </location>
</feature>
<dbReference type="Proteomes" id="UP000316621">
    <property type="component" value="Chromosome 2"/>
</dbReference>
<name>A0A4Y7ILZ3_PAPSO</name>
<feature type="region of interest" description="Disordered" evidence="5">
    <location>
        <begin position="459"/>
        <end position="491"/>
    </location>
</feature>
<dbReference type="Gramene" id="RZC48742">
    <property type="protein sequence ID" value="RZC48742"/>
    <property type="gene ID" value="C5167_017169"/>
</dbReference>
<keyword evidence="2 4" id="KW-0863">Zinc-finger</keyword>
<dbReference type="EMBL" id="CM010716">
    <property type="protein sequence ID" value="RZC48742.1"/>
    <property type="molecule type" value="Genomic_DNA"/>
</dbReference>
<feature type="compositionally biased region" description="Basic residues" evidence="5">
    <location>
        <begin position="263"/>
        <end position="273"/>
    </location>
</feature>
<accession>A0A4Y7ILZ3</accession>
<dbReference type="GO" id="GO:0003677">
    <property type="term" value="F:DNA binding"/>
    <property type="evidence" value="ECO:0007669"/>
    <property type="project" value="InterPro"/>
</dbReference>
<evidence type="ECO:0000256" key="2">
    <source>
        <dbReference type="ARBA" id="ARBA00022771"/>
    </source>
</evidence>
<keyword evidence="8" id="KW-1185">Reference proteome</keyword>
<dbReference type="PANTHER" id="PTHR31251:SF86">
    <property type="entry name" value="SQUAMOSA PROMOTER-BINDING-LIKE PROTEIN 1"/>
    <property type="match status" value="1"/>
</dbReference>
<dbReference type="STRING" id="3469.A0A4Y7ILZ3"/>
<reference evidence="7 8" key="1">
    <citation type="journal article" date="2018" name="Science">
        <title>The opium poppy genome and morphinan production.</title>
        <authorList>
            <person name="Guo L."/>
            <person name="Winzer T."/>
            <person name="Yang X."/>
            <person name="Li Y."/>
            <person name="Ning Z."/>
            <person name="He Z."/>
            <person name="Teodor R."/>
            <person name="Lu Y."/>
            <person name="Bowser T.A."/>
            <person name="Graham I.A."/>
            <person name="Ye K."/>
        </authorList>
    </citation>
    <scope>NUCLEOTIDE SEQUENCE [LARGE SCALE GENOMIC DNA]</scope>
    <source>
        <strain evidence="8">cv. HN1</strain>
        <tissue evidence="7">Leaves</tissue>
    </source>
</reference>
<dbReference type="Gene3D" id="1.25.40.20">
    <property type="entry name" value="Ankyrin repeat-containing domain"/>
    <property type="match status" value="1"/>
</dbReference>
<evidence type="ECO:0000256" key="4">
    <source>
        <dbReference type="PROSITE-ProRule" id="PRU00470"/>
    </source>
</evidence>
<dbReference type="SUPFAM" id="SSF48403">
    <property type="entry name" value="Ankyrin repeat"/>
    <property type="match status" value="1"/>
</dbReference>
<protein>
    <recommendedName>
        <fullName evidence="6">SBP-type domain-containing protein</fullName>
    </recommendedName>
</protein>
<dbReference type="Gene3D" id="4.10.1100.10">
    <property type="entry name" value="Transcription factor, SBP-box domain"/>
    <property type="match status" value="1"/>
</dbReference>
<sequence length="1033" mass="113197">MGTRYAMKEKDWMGSTGKKSLEWDLNDWKWDGDLFVATPLNSVPFNSREFLSSRGGEVVPVTTNGGGGGGGSNSSSSCSEEINLRSGDDNKSKKELEKKRRGVVIIDEDDDTELMNDVAENLTLNLGEHVYPIAQGGDVGGNGKKMKLAENSAATNTAVTCTTSTTTTTSRAVCQVEGCGADLSKAKPYHRRHKVCEIHSKTSQSLVGNVMQRFCQQCSRHGLPFLVLHYPGLLPGAPIEVVQALFHLLEEFDEGKRSCRRRLAGHNKRRRKPQREATFNGSSMNDEEAPDTSVQPKDEVMLSHVLRNLGSLANGSGVGNTSGIKQGSQDLLNEGTFTGAPSKIVDRLFSLGSEPSGCLGSSSKIHGAQEEHVRPANLSVSVAALGISQVTTSANNLKTAENDIPPEAEVRNLTAGRIKLNNFDLNCTYVDSQDCVEGLKRSETPLNLLSSSLDCPSWVNQHSHHSSPPQTSANSDSASDQSPSSSSGDAQTRTDRIVFKLFGKDPNDFPLVLRSQVLDWLSNSPAEIESYIRPGCIMLTIYLRLADSMWEELCCGLSSSLSRLLDVSSDPFWRKGWVYVRIQHRTAFIFQGQVVLDMLLPFKEHNGCVISSIKPLALSVSGSARFIVKGFNLVQPTTRLRCALGGKYLVQEDVNDLVEGTGTFSEDEELQSLSFTCSVPDVTGRGFIEVSGHLDIYLAVKCVRPPSPLMLPVVTVDDDGLNSSSFPFIVAEQDVCSEIRMLEGALEESESDDDRRRSGRMGSKDQALSFVHEMGWLLHRCRLRSKVGNMDPNTDMFSFTRFRGLMEFAMDHDWCAVVKKLLDILFEGSVDAGDHASIELALSDMGLLHRAVRRNCRLMVERLLRYVPDTASEKISLGQTQLANRRFLFRPDAIGPGGLTPLHIAASRIGSESMLAVLTDDPGLVGAVAWKSVRDKTGLTPEGYARMRGHYSYIHLVQKKINNKSETGHIILNIPPPNASENSNGNQKQKSEVSDSSEVSGFQFEKTELSSSPQSCRFCLQKMVFGVLITARN</sequence>
<gene>
    <name evidence="7" type="ORF">C5167_017169</name>
</gene>
<dbReference type="Pfam" id="PF03110">
    <property type="entry name" value="SBP"/>
    <property type="match status" value="2"/>
</dbReference>
<feature type="compositionally biased region" description="Low complexity" evidence="5">
    <location>
        <begin position="466"/>
        <end position="491"/>
    </location>
</feature>
<keyword evidence="1" id="KW-0479">Metal-binding</keyword>
<dbReference type="AlphaFoldDB" id="A0A4Y7ILZ3"/>
<feature type="domain" description="SBP-type" evidence="6">
    <location>
        <begin position="171"/>
        <end position="273"/>
    </location>
</feature>
<dbReference type="OMA" id="CEQKLAY"/>